<dbReference type="RefSeq" id="WP_218932964.1">
    <property type="nucleotide sequence ID" value="NZ_CP036262.1"/>
</dbReference>
<dbReference type="Gene3D" id="3.30.1340.30">
    <property type="match status" value="1"/>
</dbReference>
<dbReference type="EMBL" id="CP036262">
    <property type="protein sequence ID" value="QDS91771.1"/>
    <property type="molecule type" value="Genomic_DNA"/>
</dbReference>
<evidence type="ECO:0000313" key="3">
    <source>
        <dbReference type="Proteomes" id="UP000320672"/>
    </source>
</evidence>
<organism evidence="2 3">
    <name type="scientific">Roseimaritima multifibrata</name>
    <dbReference type="NCBI Taxonomy" id="1930274"/>
    <lineage>
        <taxon>Bacteria</taxon>
        <taxon>Pseudomonadati</taxon>
        <taxon>Planctomycetota</taxon>
        <taxon>Planctomycetia</taxon>
        <taxon>Pirellulales</taxon>
        <taxon>Pirellulaceae</taxon>
        <taxon>Roseimaritima</taxon>
    </lineage>
</organism>
<dbReference type="PROSITE" id="PS50914">
    <property type="entry name" value="BON"/>
    <property type="match status" value="1"/>
</dbReference>
<sequence>MNALLEIAQLSSHSSSSNAARIRTEVEQELANTNRAPLRHIRCDYRHGILYLMGQVDTYFLKQLAQEHARRVDGVTHIVNNIFVTT</sequence>
<dbReference type="Proteomes" id="UP000320672">
    <property type="component" value="Chromosome"/>
</dbReference>
<feature type="domain" description="BON" evidence="1">
    <location>
        <begin position="18"/>
        <end position="86"/>
    </location>
</feature>
<proteinExistence type="predicted"/>
<keyword evidence="3" id="KW-1185">Reference proteome</keyword>
<dbReference type="InterPro" id="IPR007055">
    <property type="entry name" value="BON_dom"/>
</dbReference>
<name>A0A517MAA2_9BACT</name>
<dbReference type="KEGG" id="rml:FF011L_05060"/>
<evidence type="ECO:0000259" key="1">
    <source>
        <dbReference type="PROSITE" id="PS50914"/>
    </source>
</evidence>
<protein>
    <submittedName>
        <fullName evidence="2">BON domain protein</fullName>
    </submittedName>
</protein>
<accession>A0A517MAA2</accession>
<gene>
    <name evidence="2" type="ORF">FF011L_05060</name>
</gene>
<dbReference type="Pfam" id="PF04972">
    <property type="entry name" value="BON"/>
    <property type="match status" value="1"/>
</dbReference>
<evidence type="ECO:0000313" key="2">
    <source>
        <dbReference type="EMBL" id="QDS91771.1"/>
    </source>
</evidence>
<dbReference type="AlphaFoldDB" id="A0A517MAA2"/>
<reference evidence="2 3" key="1">
    <citation type="submission" date="2019-02" db="EMBL/GenBank/DDBJ databases">
        <title>Deep-cultivation of Planctomycetes and their phenomic and genomic characterization uncovers novel biology.</title>
        <authorList>
            <person name="Wiegand S."/>
            <person name="Jogler M."/>
            <person name="Boedeker C."/>
            <person name="Pinto D."/>
            <person name="Vollmers J."/>
            <person name="Rivas-Marin E."/>
            <person name="Kohn T."/>
            <person name="Peeters S.H."/>
            <person name="Heuer A."/>
            <person name="Rast P."/>
            <person name="Oberbeckmann S."/>
            <person name="Bunk B."/>
            <person name="Jeske O."/>
            <person name="Meyerdierks A."/>
            <person name="Storesund J.E."/>
            <person name="Kallscheuer N."/>
            <person name="Luecker S."/>
            <person name="Lage O.M."/>
            <person name="Pohl T."/>
            <person name="Merkel B.J."/>
            <person name="Hornburger P."/>
            <person name="Mueller R.-W."/>
            <person name="Bruemmer F."/>
            <person name="Labrenz M."/>
            <person name="Spormann A.M."/>
            <person name="Op den Camp H."/>
            <person name="Overmann J."/>
            <person name="Amann R."/>
            <person name="Jetten M.S.M."/>
            <person name="Mascher T."/>
            <person name="Medema M.H."/>
            <person name="Devos D.P."/>
            <person name="Kaster A.-K."/>
            <person name="Ovreas L."/>
            <person name="Rohde M."/>
            <person name="Galperin M.Y."/>
            <person name="Jogler C."/>
        </authorList>
    </citation>
    <scope>NUCLEOTIDE SEQUENCE [LARGE SCALE GENOMIC DNA]</scope>
    <source>
        <strain evidence="2 3">FF011L</strain>
    </source>
</reference>